<dbReference type="GO" id="GO:0016811">
    <property type="term" value="F:hydrolase activity, acting on carbon-nitrogen (but not peptide) bonds, in linear amides"/>
    <property type="evidence" value="ECO:0007669"/>
    <property type="project" value="TreeGrafter"/>
</dbReference>
<organism evidence="6 7">
    <name type="scientific">Sanguibacter antarcticus</name>
    <dbReference type="NCBI Taxonomy" id="372484"/>
    <lineage>
        <taxon>Bacteria</taxon>
        <taxon>Bacillati</taxon>
        <taxon>Actinomycetota</taxon>
        <taxon>Actinomycetes</taxon>
        <taxon>Micrococcales</taxon>
        <taxon>Sanguibacteraceae</taxon>
        <taxon>Sanguibacter</taxon>
    </lineage>
</organism>
<sequence>MAELSPPKAPSFIDLTFEEVAALPTDTVAVLPLGAIEQHGAHLPVSTDYLVATSVAEAAVATVAAAGSASVVLLPGLAYTKSDEHHWAPGTIWLSWETLMNTLIDIGRSLANTPVKRIMFINGHGGNSALGQVACRELHRRFGLMTFFAHPSFPKDQGGVDGVDTENGFGVHGGHSETSMVLHLRPDLVHMDRATRQVPDAMAEYKYIGFGKPVSFGWTSDDFGPGGVIGDPTGATADIGKILVEGAVERCAAAITEASHFTIG</sequence>
<dbReference type="PANTHER" id="PTHR35005:SF1">
    <property type="entry name" value="2-AMINO-5-FORMYLAMINO-6-RIBOSYLAMINOPYRIMIDIN-4(3H)-ONE 5'-MONOPHOSPHATE DEFORMYLASE"/>
    <property type="match status" value="1"/>
</dbReference>
<keyword evidence="4" id="KW-0862">Zinc</keyword>
<dbReference type="Pfam" id="PF02633">
    <property type="entry name" value="Creatininase"/>
    <property type="match status" value="1"/>
</dbReference>
<dbReference type="Proteomes" id="UP000225548">
    <property type="component" value="Unassembled WGS sequence"/>
</dbReference>
<keyword evidence="2" id="KW-0479">Metal-binding</keyword>
<dbReference type="InterPro" id="IPR003785">
    <property type="entry name" value="Creatininase/forma_Hydrolase"/>
</dbReference>
<name>A0A2A9E5T0_9MICO</name>
<evidence type="ECO:0000256" key="4">
    <source>
        <dbReference type="ARBA" id="ARBA00022833"/>
    </source>
</evidence>
<evidence type="ECO:0000256" key="3">
    <source>
        <dbReference type="ARBA" id="ARBA00022801"/>
    </source>
</evidence>
<comment type="caution">
    <text evidence="6">The sequence shown here is derived from an EMBL/GenBank/DDBJ whole genome shotgun (WGS) entry which is preliminary data.</text>
</comment>
<evidence type="ECO:0000256" key="1">
    <source>
        <dbReference type="ARBA" id="ARBA00001947"/>
    </source>
</evidence>
<dbReference type="Gene3D" id="3.40.50.10310">
    <property type="entry name" value="Creatininase"/>
    <property type="match status" value="1"/>
</dbReference>
<dbReference type="GO" id="GO:0009231">
    <property type="term" value="P:riboflavin biosynthetic process"/>
    <property type="evidence" value="ECO:0007669"/>
    <property type="project" value="TreeGrafter"/>
</dbReference>
<dbReference type="OrthoDB" id="9801445at2"/>
<dbReference type="InterPro" id="IPR024087">
    <property type="entry name" value="Creatininase-like_sf"/>
</dbReference>
<comment type="similarity">
    <text evidence="5">Belongs to the creatininase superfamily.</text>
</comment>
<dbReference type="SUPFAM" id="SSF102215">
    <property type="entry name" value="Creatininase"/>
    <property type="match status" value="1"/>
</dbReference>
<evidence type="ECO:0000256" key="5">
    <source>
        <dbReference type="ARBA" id="ARBA00024029"/>
    </source>
</evidence>
<proteinExistence type="inferred from homology"/>
<evidence type="ECO:0000313" key="6">
    <source>
        <dbReference type="EMBL" id="PFG34407.1"/>
    </source>
</evidence>
<dbReference type="PANTHER" id="PTHR35005">
    <property type="entry name" value="3-DEHYDRO-SCYLLO-INOSOSE HYDROLASE"/>
    <property type="match status" value="1"/>
</dbReference>
<reference evidence="6 7" key="1">
    <citation type="submission" date="2017-10" db="EMBL/GenBank/DDBJ databases">
        <title>Sequencing the genomes of 1000 actinobacteria strains.</title>
        <authorList>
            <person name="Klenk H.-P."/>
        </authorList>
    </citation>
    <scope>NUCLEOTIDE SEQUENCE [LARGE SCALE GENOMIC DNA]</scope>
    <source>
        <strain evidence="6 7">DSM 18966</strain>
    </source>
</reference>
<evidence type="ECO:0000256" key="2">
    <source>
        <dbReference type="ARBA" id="ARBA00022723"/>
    </source>
</evidence>
<accession>A0A2A9E5T0</accession>
<gene>
    <name evidence="6" type="ORF">ATL42_2317</name>
</gene>
<keyword evidence="7" id="KW-1185">Reference proteome</keyword>
<dbReference type="RefSeq" id="WP_098455449.1">
    <property type="nucleotide sequence ID" value="NZ_PDJG01000001.1"/>
</dbReference>
<comment type="cofactor">
    <cofactor evidence="1">
        <name>Zn(2+)</name>
        <dbReference type="ChEBI" id="CHEBI:29105"/>
    </cofactor>
</comment>
<protein>
    <submittedName>
        <fullName evidence="6">Creatinine amidohydrolase</fullName>
    </submittedName>
</protein>
<dbReference type="GO" id="GO:0046872">
    <property type="term" value="F:metal ion binding"/>
    <property type="evidence" value="ECO:0007669"/>
    <property type="project" value="UniProtKB-KW"/>
</dbReference>
<keyword evidence="3 6" id="KW-0378">Hydrolase</keyword>
<dbReference type="AlphaFoldDB" id="A0A2A9E5T0"/>
<evidence type="ECO:0000313" key="7">
    <source>
        <dbReference type="Proteomes" id="UP000225548"/>
    </source>
</evidence>
<dbReference type="EMBL" id="PDJG01000001">
    <property type="protein sequence ID" value="PFG34407.1"/>
    <property type="molecule type" value="Genomic_DNA"/>
</dbReference>